<gene>
    <name evidence="7" type="ORF">ACFPQ9_39355</name>
</gene>
<feature type="transmembrane region" description="Helical" evidence="5">
    <location>
        <begin position="28"/>
        <end position="50"/>
    </location>
</feature>
<feature type="transmembrane region" description="Helical" evidence="5">
    <location>
        <begin position="92"/>
        <end position="112"/>
    </location>
</feature>
<comment type="subcellular location">
    <subcellularLocation>
        <location evidence="1">Cell membrane</location>
        <topology evidence="1">Multi-pass membrane protein</topology>
    </subcellularLocation>
</comment>
<feature type="transmembrane region" description="Helical" evidence="5">
    <location>
        <begin position="268"/>
        <end position="285"/>
    </location>
</feature>
<dbReference type="Gene3D" id="1.20.1250.20">
    <property type="entry name" value="MFS general substrate transporter like domains"/>
    <property type="match status" value="2"/>
</dbReference>
<evidence type="ECO:0000256" key="4">
    <source>
        <dbReference type="ARBA" id="ARBA00023136"/>
    </source>
</evidence>
<keyword evidence="2 5" id="KW-0812">Transmembrane</keyword>
<dbReference type="EMBL" id="JBHSKM010000044">
    <property type="protein sequence ID" value="MFC5219889.1"/>
    <property type="molecule type" value="Genomic_DNA"/>
</dbReference>
<evidence type="ECO:0000313" key="8">
    <source>
        <dbReference type="Proteomes" id="UP001596263"/>
    </source>
</evidence>
<evidence type="ECO:0000259" key="6">
    <source>
        <dbReference type="PROSITE" id="PS50850"/>
    </source>
</evidence>
<keyword evidence="3 5" id="KW-1133">Transmembrane helix</keyword>
<feature type="transmembrane region" description="Helical" evidence="5">
    <location>
        <begin position="242"/>
        <end position="261"/>
    </location>
</feature>
<dbReference type="RefSeq" id="WP_380864175.1">
    <property type="nucleotide sequence ID" value="NZ_JBHSKM010000044.1"/>
</dbReference>
<evidence type="ECO:0000256" key="3">
    <source>
        <dbReference type="ARBA" id="ARBA00022989"/>
    </source>
</evidence>
<organism evidence="7 8">
    <name type="scientific">Streptomyces coerulescens</name>
    <dbReference type="NCBI Taxonomy" id="29304"/>
    <lineage>
        <taxon>Bacteria</taxon>
        <taxon>Bacillati</taxon>
        <taxon>Actinomycetota</taxon>
        <taxon>Actinomycetes</taxon>
        <taxon>Kitasatosporales</taxon>
        <taxon>Streptomycetaceae</taxon>
        <taxon>Streptomyces</taxon>
    </lineage>
</organism>
<dbReference type="InterPro" id="IPR020846">
    <property type="entry name" value="MFS_dom"/>
</dbReference>
<dbReference type="SUPFAM" id="SSF103473">
    <property type="entry name" value="MFS general substrate transporter"/>
    <property type="match status" value="1"/>
</dbReference>
<dbReference type="InterPro" id="IPR036259">
    <property type="entry name" value="MFS_trans_sf"/>
</dbReference>
<evidence type="ECO:0000256" key="1">
    <source>
        <dbReference type="ARBA" id="ARBA00004651"/>
    </source>
</evidence>
<comment type="caution">
    <text evidence="7">The sequence shown here is derived from an EMBL/GenBank/DDBJ whole genome shotgun (WGS) entry which is preliminary data.</text>
</comment>
<protein>
    <submittedName>
        <fullName evidence="7">MFS transporter</fullName>
    </submittedName>
</protein>
<feature type="transmembrane region" description="Helical" evidence="5">
    <location>
        <begin position="204"/>
        <end position="230"/>
    </location>
</feature>
<feature type="transmembrane region" description="Helical" evidence="5">
    <location>
        <begin position="291"/>
        <end position="315"/>
    </location>
</feature>
<feature type="transmembrane region" description="Helical" evidence="5">
    <location>
        <begin position="327"/>
        <end position="348"/>
    </location>
</feature>
<keyword evidence="4 5" id="KW-0472">Membrane</keyword>
<reference evidence="8" key="1">
    <citation type="journal article" date="2019" name="Int. J. Syst. Evol. Microbiol.">
        <title>The Global Catalogue of Microorganisms (GCM) 10K type strain sequencing project: providing services to taxonomists for standard genome sequencing and annotation.</title>
        <authorList>
            <consortium name="The Broad Institute Genomics Platform"/>
            <consortium name="The Broad Institute Genome Sequencing Center for Infectious Disease"/>
            <person name="Wu L."/>
            <person name="Ma J."/>
        </authorList>
    </citation>
    <scope>NUCLEOTIDE SEQUENCE [LARGE SCALE GENOMIC DNA]</scope>
    <source>
        <strain evidence="8">KCTC 42586</strain>
    </source>
</reference>
<keyword evidence="8" id="KW-1185">Reference proteome</keyword>
<dbReference type="PANTHER" id="PTHR23508">
    <property type="entry name" value="CARBOXYLIC ACID TRANSPORTER PROTEIN HOMOLOG"/>
    <property type="match status" value="1"/>
</dbReference>
<sequence length="400" mass="42665">MLYFVFGYDLFAQQVVAPSLLNHSTWRVTPGTLALLASITALGGAIGAFVSSGLSSTRRRRASIAISVGWISGCMLFAGVTSSFVAFGVSRFLLGIGLGVLAPLICVLVVDWSRPERRSLYCCVAQSGIPLGALAAAGADHTLLAGTNFQWMFLLGALPILLGPVYWTLIPVEEPLEASVPDRATRQDARVVTSEWWGLFERGWLLASTLFSIASFIGLLMIYGVGYWLPTLIADLSSTFEFVIAFNSGAVAVTLLFAAIADRVPSKLCIVTLFMCAMVAMYVLPSLESRLAILGMVALAGGGILGAQNVLCAYVARYYPRPMRSTALSFTLGVGRFGSFIGPSYVILLLGVSSDPKSDFYDLVTPVVIGIAAILMVPAPTSRQSAKKAQCESSWRPTST</sequence>
<feature type="transmembrane region" description="Helical" evidence="5">
    <location>
        <begin position="119"/>
        <end position="139"/>
    </location>
</feature>
<accession>A0ABW0CVB8</accession>
<feature type="transmembrane region" description="Helical" evidence="5">
    <location>
        <begin position="151"/>
        <end position="169"/>
    </location>
</feature>
<proteinExistence type="predicted"/>
<dbReference type="PROSITE" id="PS50850">
    <property type="entry name" value="MFS"/>
    <property type="match status" value="1"/>
</dbReference>
<feature type="transmembrane region" description="Helical" evidence="5">
    <location>
        <begin position="62"/>
        <end position="86"/>
    </location>
</feature>
<feature type="transmembrane region" description="Helical" evidence="5">
    <location>
        <begin position="360"/>
        <end position="379"/>
    </location>
</feature>
<evidence type="ECO:0000256" key="5">
    <source>
        <dbReference type="SAM" id="Phobius"/>
    </source>
</evidence>
<feature type="domain" description="Major facilitator superfamily (MFS) profile" evidence="6">
    <location>
        <begin position="1"/>
        <end position="382"/>
    </location>
</feature>
<dbReference type="PANTHER" id="PTHR23508:SF10">
    <property type="entry name" value="CARBOXYLIC ACID TRANSPORTER PROTEIN HOMOLOG"/>
    <property type="match status" value="1"/>
</dbReference>
<name>A0ABW0CVB8_STRCD</name>
<evidence type="ECO:0000256" key="2">
    <source>
        <dbReference type="ARBA" id="ARBA00022692"/>
    </source>
</evidence>
<evidence type="ECO:0000313" key="7">
    <source>
        <dbReference type="EMBL" id="MFC5219889.1"/>
    </source>
</evidence>
<dbReference type="Proteomes" id="UP001596263">
    <property type="component" value="Unassembled WGS sequence"/>
</dbReference>
<dbReference type="Pfam" id="PF07690">
    <property type="entry name" value="MFS_1"/>
    <property type="match status" value="1"/>
</dbReference>
<dbReference type="InterPro" id="IPR011701">
    <property type="entry name" value="MFS"/>
</dbReference>